<dbReference type="Proteomes" id="UP000326702">
    <property type="component" value="Chromosome"/>
</dbReference>
<name>A0A5P9Q9Q4_9MICO</name>
<proteinExistence type="predicted"/>
<dbReference type="RefSeq" id="WP_036953536.1">
    <property type="nucleotide sequence ID" value="NZ_BAABIH010000029.1"/>
</dbReference>
<dbReference type="InterPro" id="IPR046335">
    <property type="entry name" value="LacI/GalR-like_sensor"/>
</dbReference>
<evidence type="ECO:0000313" key="5">
    <source>
        <dbReference type="EMBL" id="QFU97145.1"/>
    </source>
</evidence>
<keyword evidence="3" id="KW-0804">Transcription</keyword>
<dbReference type="InterPro" id="IPR000843">
    <property type="entry name" value="HTH_LacI"/>
</dbReference>
<organism evidence="5 6">
    <name type="scientific">Luteimicrobium xylanilyticum</name>
    <dbReference type="NCBI Taxonomy" id="1133546"/>
    <lineage>
        <taxon>Bacteria</taxon>
        <taxon>Bacillati</taxon>
        <taxon>Actinomycetota</taxon>
        <taxon>Actinomycetes</taxon>
        <taxon>Micrococcales</taxon>
        <taxon>Luteimicrobium</taxon>
    </lineage>
</organism>
<dbReference type="CDD" id="cd01392">
    <property type="entry name" value="HTH_LacI"/>
    <property type="match status" value="1"/>
</dbReference>
<keyword evidence="1" id="KW-0805">Transcription regulation</keyword>
<dbReference type="SMART" id="SM00354">
    <property type="entry name" value="HTH_LACI"/>
    <property type="match status" value="1"/>
</dbReference>
<reference evidence="5 6" key="1">
    <citation type="submission" date="2019-10" db="EMBL/GenBank/DDBJ databases">
        <title>Genome sequence of Luteimicrobium xylanilyticum HY-24.</title>
        <authorList>
            <person name="Kim D.Y."/>
            <person name="Park H.-Y."/>
        </authorList>
    </citation>
    <scope>NUCLEOTIDE SEQUENCE [LARGE SCALE GENOMIC DNA]</scope>
    <source>
        <strain evidence="5 6">HY-24</strain>
    </source>
</reference>
<accession>A0A5P9Q9Q4</accession>
<keyword evidence="6" id="KW-1185">Reference proteome</keyword>
<evidence type="ECO:0000259" key="4">
    <source>
        <dbReference type="PROSITE" id="PS50932"/>
    </source>
</evidence>
<dbReference type="Gene3D" id="1.10.260.40">
    <property type="entry name" value="lambda repressor-like DNA-binding domains"/>
    <property type="match status" value="1"/>
</dbReference>
<dbReference type="Pfam" id="PF00356">
    <property type="entry name" value="LacI"/>
    <property type="match status" value="1"/>
</dbReference>
<dbReference type="Pfam" id="PF13377">
    <property type="entry name" value="Peripla_BP_3"/>
    <property type="match status" value="1"/>
</dbReference>
<dbReference type="SUPFAM" id="SSF53822">
    <property type="entry name" value="Periplasmic binding protein-like I"/>
    <property type="match status" value="1"/>
</dbReference>
<evidence type="ECO:0000256" key="1">
    <source>
        <dbReference type="ARBA" id="ARBA00023015"/>
    </source>
</evidence>
<dbReference type="OrthoDB" id="252678at2"/>
<gene>
    <name evidence="5" type="ORF">KDY119_00639</name>
</gene>
<feature type="domain" description="HTH lacI-type" evidence="4">
    <location>
        <begin position="2"/>
        <end position="56"/>
    </location>
</feature>
<protein>
    <submittedName>
        <fullName evidence="5">Maltose regulon regulatory protein MalI</fullName>
    </submittedName>
</protein>
<dbReference type="PROSITE" id="PS50932">
    <property type="entry name" value="HTH_LACI_2"/>
    <property type="match status" value="1"/>
</dbReference>
<dbReference type="GO" id="GO:0000976">
    <property type="term" value="F:transcription cis-regulatory region binding"/>
    <property type="evidence" value="ECO:0007669"/>
    <property type="project" value="TreeGrafter"/>
</dbReference>
<dbReference type="EMBL" id="CP045529">
    <property type="protein sequence ID" value="QFU97145.1"/>
    <property type="molecule type" value="Genomic_DNA"/>
</dbReference>
<keyword evidence="2" id="KW-0238">DNA-binding</keyword>
<dbReference type="CDD" id="cd06267">
    <property type="entry name" value="PBP1_LacI_sugar_binding-like"/>
    <property type="match status" value="1"/>
</dbReference>
<evidence type="ECO:0000313" key="6">
    <source>
        <dbReference type="Proteomes" id="UP000326702"/>
    </source>
</evidence>
<dbReference type="InterPro" id="IPR028082">
    <property type="entry name" value="Peripla_BP_I"/>
</dbReference>
<dbReference type="PROSITE" id="PS00356">
    <property type="entry name" value="HTH_LACI_1"/>
    <property type="match status" value="1"/>
</dbReference>
<dbReference type="PANTHER" id="PTHR30146:SF153">
    <property type="entry name" value="LACTOSE OPERON REPRESSOR"/>
    <property type="match status" value="1"/>
</dbReference>
<dbReference type="Gene3D" id="3.40.50.2300">
    <property type="match status" value="2"/>
</dbReference>
<sequence length="344" mass="37494">MTTIGDVARHAGVSRSTVSYALSGKRTISAETRERIERAVAELGFTPNAGARALKTSQTMVLGLLLQFHADEFAPAMLQYVLPVSQAARAEGYDILMVTDPDGPRAIHRIGDSDMVDGFVLLDVTADDPRIPSLREVRQPGVLIGLPRDTRELDVIDLDFGEAARMLVDHLHERGHREIVLVSPPHHVVERGGSYVWRFRDAAVERAARYGLQIHAYYGESRSPVIGQSVNALLDAHPRATALVVHNDATIAALPGILRDRGVRVPDDLSVVSLYSRDFGEEFSLPFTAVESAADELGRSGVAQLVRRITRSPDAGPPVARFVAPVLRDRGSTRPIDATRSTAH</sequence>
<dbReference type="PANTHER" id="PTHR30146">
    <property type="entry name" value="LACI-RELATED TRANSCRIPTIONAL REPRESSOR"/>
    <property type="match status" value="1"/>
</dbReference>
<dbReference type="SUPFAM" id="SSF47413">
    <property type="entry name" value="lambda repressor-like DNA-binding domains"/>
    <property type="match status" value="1"/>
</dbReference>
<dbReference type="AlphaFoldDB" id="A0A5P9Q9Q4"/>
<evidence type="ECO:0000256" key="2">
    <source>
        <dbReference type="ARBA" id="ARBA00023125"/>
    </source>
</evidence>
<dbReference type="InterPro" id="IPR010982">
    <property type="entry name" value="Lambda_DNA-bd_dom_sf"/>
</dbReference>
<evidence type="ECO:0000256" key="3">
    <source>
        <dbReference type="ARBA" id="ARBA00023163"/>
    </source>
</evidence>
<dbReference type="KEGG" id="lxl:KDY119_00639"/>
<dbReference type="GO" id="GO:0003700">
    <property type="term" value="F:DNA-binding transcription factor activity"/>
    <property type="evidence" value="ECO:0007669"/>
    <property type="project" value="TreeGrafter"/>
</dbReference>